<reference evidence="2" key="1">
    <citation type="submission" date="2020-07" db="EMBL/GenBank/DDBJ databases">
        <title>The High-quality genome of the commercially important snow crab, Chionoecetes opilio.</title>
        <authorList>
            <person name="Jeong J.-H."/>
            <person name="Ryu S."/>
        </authorList>
    </citation>
    <scope>NUCLEOTIDE SEQUENCE</scope>
    <source>
        <strain evidence="2">MADBK_172401_WGS</strain>
        <tissue evidence="2">Digestive gland</tissue>
    </source>
</reference>
<evidence type="ECO:0000256" key="1">
    <source>
        <dbReference type="SAM" id="MobiDB-lite"/>
    </source>
</evidence>
<accession>A0A8J4YYZ0</accession>
<organism evidence="2 3">
    <name type="scientific">Chionoecetes opilio</name>
    <name type="common">Atlantic snow crab</name>
    <name type="synonym">Cancer opilio</name>
    <dbReference type="NCBI Taxonomy" id="41210"/>
    <lineage>
        <taxon>Eukaryota</taxon>
        <taxon>Metazoa</taxon>
        <taxon>Ecdysozoa</taxon>
        <taxon>Arthropoda</taxon>
        <taxon>Crustacea</taxon>
        <taxon>Multicrustacea</taxon>
        <taxon>Malacostraca</taxon>
        <taxon>Eumalacostraca</taxon>
        <taxon>Eucarida</taxon>
        <taxon>Decapoda</taxon>
        <taxon>Pleocyemata</taxon>
        <taxon>Brachyura</taxon>
        <taxon>Eubrachyura</taxon>
        <taxon>Majoidea</taxon>
        <taxon>Majidae</taxon>
        <taxon>Chionoecetes</taxon>
    </lineage>
</organism>
<feature type="region of interest" description="Disordered" evidence="1">
    <location>
        <begin position="27"/>
        <end position="94"/>
    </location>
</feature>
<evidence type="ECO:0000313" key="2">
    <source>
        <dbReference type="EMBL" id="KAG0730559.1"/>
    </source>
</evidence>
<dbReference type="Proteomes" id="UP000770661">
    <property type="component" value="Unassembled WGS sequence"/>
</dbReference>
<dbReference type="EMBL" id="JACEEZ010000076">
    <property type="protein sequence ID" value="KAG0730559.1"/>
    <property type="molecule type" value="Genomic_DNA"/>
</dbReference>
<dbReference type="AlphaFoldDB" id="A0A8J4YYZ0"/>
<gene>
    <name evidence="2" type="ORF">GWK47_027995</name>
</gene>
<keyword evidence="3" id="KW-1185">Reference proteome</keyword>
<evidence type="ECO:0000313" key="3">
    <source>
        <dbReference type="Proteomes" id="UP000770661"/>
    </source>
</evidence>
<proteinExistence type="predicted"/>
<feature type="compositionally biased region" description="Basic and acidic residues" evidence="1">
    <location>
        <begin position="27"/>
        <end position="37"/>
    </location>
</feature>
<protein>
    <submittedName>
        <fullName evidence="2">Uncharacterized protein</fullName>
    </submittedName>
</protein>
<name>A0A8J4YYZ0_CHIOP</name>
<sequence length="162" mass="18166">MKKRTGRRHPSCRDGFWTWVFIHPHRPNEKTEDETSKLRHQLNATPSTPKENKLTKGGPVGGDNLPSVPTSSYAAAQGPRPDIENYCSLSDPPGPRVKNREELHVSFLQPKVPWSAWEASCSPLADGRFGRRVGPFWADEERGNFWVFLFAEGDGKLLGKTA</sequence>
<comment type="caution">
    <text evidence="2">The sequence shown here is derived from an EMBL/GenBank/DDBJ whole genome shotgun (WGS) entry which is preliminary data.</text>
</comment>